<organism evidence="2 3">
    <name type="scientific">Lucilia cuprina</name>
    <name type="common">Green bottle fly</name>
    <name type="synonym">Australian sheep blowfly</name>
    <dbReference type="NCBI Taxonomy" id="7375"/>
    <lineage>
        <taxon>Eukaryota</taxon>
        <taxon>Metazoa</taxon>
        <taxon>Ecdysozoa</taxon>
        <taxon>Arthropoda</taxon>
        <taxon>Hexapoda</taxon>
        <taxon>Insecta</taxon>
        <taxon>Pterygota</taxon>
        <taxon>Neoptera</taxon>
        <taxon>Endopterygota</taxon>
        <taxon>Diptera</taxon>
        <taxon>Brachycera</taxon>
        <taxon>Muscomorpha</taxon>
        <taxon>Oestroidea</taxon>
        <taxon>Calliphoridae</taxon>
        <taxon>Luciliinae</taxon>
        <taxon>Lucilia</taxon>
    </lineage>
</organism>
<protein>
    <submittedName>
        <fullName evidence="2">Uncharacterized protein</fullName>
    </submittedName>
</protein>
<sequence>MNYSRRRRHYHRSTKQHTHSHKLMKIKKKYKNKSNAHAKHCRQLFDIVLCCCLGFTAGGTAAAVDVCAVTTHYKNEMKMLYEFDSSLFVARFIANWKRILRHDYFAVGKHGCVDDFTADTSSAICFIINAIVVVSTLCYSSRSGGHNCWTTTNKSYVIKKMP</sequence>
<accession>A0A0L0CR73</accession>
<reference evidence="2 3" key="1">
    <citation type="journal article" date="2015" name="Nat. Commun.">
        <title>Lucilia cuprina genome unlocks parasitic fly biology to underpin future interventions.</title>
        <authorList>
            <person name="Anstead C.A."/>
            <person name="Korhonen P.K."/>
            <person name="Young N.D."/>
            <person name="Hall R.S."/>
            <person name="Jex A.R."/>
            <person name="Murali S.C."/>
            <person name="Hughes D.S."/>
            <person name="Lee S.F."/>
            <person name="Perry T."/>
            <person name="Stroehlein A.J."/>
            <person name="Ansell B.R."/>
            <person name="Breugelmans B."/>
            <person name="Hofmann A."/>
            <person name="Qu J."/>
            <person name="Dugan S."/>
            <person name="Lee S.L."/>
            <person name="Chao H."/>
            <person name="Dinh H."/>
            <person name="Han Y."/>
            <person name="Doddapaneni H.V."/>
            <person name="Worley K.C."/>
            <person name="Muzny D.M."/>
            <person name="Ioannidis P."/>
            <person name="Waterhouse R.M."/>
            <person name="Zdobnov E.M."/>
            <person name="James P.J."/>
            <person name="Bagnall N.H."/>
            <person name="Kotze A.C."/>
            <person name="Gibbs R.A."/>
            <person name="Richards S."/>
            <person name="Batterham P."/>
            <person name="Gasser R.B."/>
        </authorList>
    </citation>
    <scope>NUCLEOTIDE SEQUENCE [LARGE SCALE GENOMIC DNA]</scope>
    <source>
        <strain evidence="2 3">LS</strain>
        <tissue evidence="2">Full body</tissue>
    </source>
</reference>
<keyword evidence="3" id="KW-1185">Reference proteome</keyword>
<dbReference type="EMBL" id="JRES01000032">
    <property type="protein sequence ID" value="KNC34736.1"/>
    <property type="molecule type" value="Genomic_DNA"/>
</dbReference>
<evidence type="ECO:0000313" key="3">
    <source>
        <dbReference type="Proteomes" id="UP000037069"/>
    </source>
</evidence>
<name>A0A0L0CR73_LUCCU</name>
<evidence type="ECO:0000256" key="1">
    <source>
        <dbReference type="SAM" id="MobiDB-lite"/>
    </source>
</evidence>
<gene>
    <name evidence="2" type="ORF">FF38_01947</name>
</gene>
<evidence type="ECO:0000313" key="2">
    <source>
        <dbReference type="EMBL" id="KNC34736.1"/>
    </source>
</evidence>
<dbReference type="Proteomes" id="UP000037069">
    <property type="component" value="Unassembled WGS sequence"/>
</dbReference>
<proteinExistence type="predicted"/>
<comment type="caution">
    <text evidence="2">The sequence shown here is derived from an EMBL/GenBank/DDBJ whole genome shotgun (WGS) entry which is preliminary data.</text>
</comment>
<feature type="region of interest" description="Disordered" evidence="1">
    <location>
        <begin position="1"/>
        <end position="21"/>
    </location>
</feature>
<dbReference type="AlphaFoldDB" id="A0A0L0CR73"/>